<proteinExistence type="inferred from homology"/>
<keyword evidence="2" id="KW-0808">Transferase</keyword>
<keyword evidence="6" id="KW-0472">Membrane</keyword>
<dbReference type="AlphaFoldDB" id="C3YQ37"/>
<accession>C3YQ37</accession>
<gene>
    <name evidence="8" type="ORF">BRAFLDRAFT_85744</name>
</gene>
<keyword evidence="6" id="KW-0812">Transmembrane</keyword>
<comment type="similarity">
    <text evidence="1">Belongs to the methylthioribose kinase family.</text>
</comment>
<dbReference type="eggNOG" id="ENOG502QVM3">
    <property type="taxonomic scope" value="Eukaryota"/>
</dbReference>
<dbReference type="InterPro" id="IPR002575">
    <property type="entry name" value="Aminoglycoside_PTrfase"/>
</dbReference>
<feature type="transmembrane region" description="Helical" evidence="6">
    <location>
        <begin position="295"/>
        <end position="323"/>
    </location>
</feature>
<organism>
    <name type="scientific">Branchiostoma floridae</name>
    <name type="common">Florida lancelet</name>
    <name type="synonym">Amphioxus</name>
    <dbReference type="NCBI Taxonomy" id="7739"/>
    <lineage>
        <taxon>Eukaryota</taxon>
        <taxon>Metazoa</taxon>
        <taxon>Chordata</taxon>
        <taxon>Cephalochordata</taxon>
        <taxon>Leptocardii</taxon>
        <taxon>Amphioxiformes</taxon>
        <taxon>Branchiostomatidae</taxon>
        <taxon>Branchiostoma</taxon>
    </lineage>
</organism>
<keyword evidence="5" id="KW-0067">ATP-binding</keyword>
<evidence type="ECO:0000256" key="6">
    <source>
        <dbReference type="SAM" id="Phobius"/>
    </source>
</evidence>
<dbReference type="InterPro" id="IPR011009">
    <property type="entry name" value="Kinase-like_dom_sf"/>
</dbReference>
<evidence type="ECO:0000256" key="1">
    <source>
        <dbReference type="ARBA" id="ARBA00010165"/>
    </source>
</evidence>
<feature type="transmembrane region" description="Helical" evidence="6">
    <location>
        <begin position="458"/>
        <end position="482"/>
    </location>
</feature>
<feature type="transmembrane region" description="Helical" evidence="6">
    <location>
        <begin position="252"/>
        <end position="280"/>
    </location>
</feature>
<keyword evidence="4" id="KW-0418">Kinase</keyword>
<evidence type="ECO:0000259" key="7">
    <source>
        <dbReference type="Pfam" id="PF01636"/>
    </source>
</evidence>
<protein>
    <recommendedName>
        <fullName evidence="7">Aminoglycoside phosphotransferase domain-containing protein</fullName>
    </recommendedName>
</protein>
<dbReference type="PANTHER" id="PTHR34273">
    <property type="entry name" value="METHYLTHIORIBOSE KINASE"/>
    <property type="match status" value="1"/>
</dbReference>
<sequence>MVSLTEQYIFTRPFLKDDPTNHSSEPIKAILHLVHDDRELQSIVGKFKRLFLEKQESLVHGDLHSGSILVRPTDGGVKVIDAEFAYIGPSALDLGLLLASYVFSYSAHKEKGNDGGDMTFCELLCQAIHLTEQQRNSVVQQKMPPTTRSRSRVSVKASTISTNSSWTSSEFLCAAVALGTGVYGTVQQDLSALWQKGDIKSRLLLANHAVLVLVLSIAVLVTCGKLVSGLASKVRRVRSSTWRSSRENESSGVTKVFILAMLTGICACLVLYVTLCYLIAHPWLDISQTTFTTRLAASLAVCLSTAAILVSLIVTSALLDQLLISFGLDPDQTNFALIVQCITSNSAALMTHLGLLSSMYSLAWVSGEAGVQLWLQRIALVLIGGPACLLEAVLLFWTIKKLTRMIISVVSQYVQKVIEIMNAIRLSLPAMFFLSCLATSGAVYGVLFTEEKAPDDVIFAALVVLTAMAIAVNVGLGLWLVYDILPLDNQEQIQQGGVDFMAALLMEMPFLPQQPKES</sequence>
<reference evidence="8" key="1">
    <citation type="journal article" date="2008" name="Nature">
        <title>The amphioxus genome and the evolution of the chordate karyotype.</title>
        <authorList>
            <consortium name="US DOE Joint Genome Institute (JGI-PGF)"/>
            <person name="Putnam N.H."/>
            <person name="Butts T."/>
            <person name="Ferrier D.E.K."/>
            <person name="Furlong R.F."/>
            <person name="Hellsten U."/>
            <person name="Kawashima T."/>
            <person name="Robinson-Rechavi M."/>
            <person name="Shoguchi E."/>
            <person name="Terry A."/>
            <person name="Yu J.-K."/>
            <person name="Benito-Gutierrez E.L."/>
            <person name="Dubchak I."/>
            <person name="Garcia-Fernandez J."/>
            <person name="Gibson-Brown J.J."/>
            <person name="Grigoriev I.V."/>
            <person name="Horton A.C."/>
            <person name="de Jong P.J."/>
            <person name="Jurka J."/>
            <person name="Kapitonov V.V."/>
            <person name="Kohara Y."/>
            <person name="Kuroki Y."/>
            <person name="Lindquist E."/>
            <person name="Lucas S."/>
            <person name="Osoegawa K."/>
            <person name="Pennacchio L.A."/>
            <person name="Salamov A.A."/>
            <person name="Satou Y."/>
            <person name="Sauka-Spengler T."/>
            <person name="Schmutz J."/>
            <person name="Shin-I T."/>
            <person name="Toyoda A."/>
            <person name="Bronner-Fraser M."/>
            <person name="Fujiyama A."/>
            <person name="Holland L.Z."/>
            <person name="Holland P.W.H."/>
            <person name="Satoh N."/>
            <person name="Rokhsar D.S."/>
        </authorList>
    </citation>
    <scope>NUCLEOTIDE SEQUENCE [LARGE SCALE GENOMIC DNA]</scope>
    <source>
        <strain evidence="8">S238N-H82</strain>
        <tissue evidence="8">Testes</tissue>
    </source>
</reference>
<dbReference type="Pfam" id="PF01636">
    <property type="entry name" value="APH"/>
    <property type="match status" value="1"/>
</dbReference>
<dbReference type="GO" id="GO:0016301">
    <property type="term" value="F:kinase activity"/>
    <property type="evidence" value="ECO:0007669"/>
    <property type="project" value="UniProtKB-KW"/>
</dbReference>
<keyword evidence="3" id="KW-0547">Nucleotide-binding</keyword>
<keyword evidence="6" id="KW-1133">Transmembrane helix</keyword>
<evidence type="ECO:0000256" key="5">
    <source>
        <dbReference type="ARBA" id="ARBA00022840"/>
    </source>
</evidence>
<evidence type="ECO:0000313" key="8">
    <source>
        <dbReference type="EMBL" id="EEN57675.1"/>
    </source>
</evidence>
<dbReference type="GO" id="GO:0005524">
    <property type="term" value="F:ATP binding"/>
    <property type="evidence" value="ECO:0007669"/>
    <property type="project" value="UniProtKB-KW"/>
</dbReference>
<name>C3YQ37_BRAFL</name>
<evidence type="ECO:0000256" key="2">
    <source>
        <dbReference type="ARBA" id="ARBA00022679"/>
    </source>
</evidence>
<evidence type="ECO:0000256" key="3">
    <source>
        <dbReference type="ARBA" id="ARBA00022741"/>
    </source>
</evidence>
<feature type="transmembrane region" description="Helical" evidence="6">
    <location>
        <begin position="335"/>
        <end position="354"/>
    </location>
</feature>
<feature type="transmembrane region" description="Helical" evidence="6">
    <location>
        <begin position="374"/>
        <end position="397"/>
    </location>
</feature>
<feature type="domain" description="Aminoglycoside phosphotransferase" evidence="7">
    <location>
        <begin position="53"/>
        <end position="103"/>
    </location>
</feature>
<dbReference type="PANTHER" id="PTHR34273:SF2">
    <property type="entry name" value="METHYLTHIORIBOSE KINASE"/>
    <property type="match status" value="1"/>
</dbReference>
<feature type="transmembrane region" description="Helical" evidence="6">
    <location>
        <begin position="209"/>
        <end position="231"/>
    </location>
</feature>
<dbReference type="STRING" id="7739.C3YQ37"/>
<dbReference type="EMBL" id="GG666539">
    <property type="protein sequence ID" value="EEN57675.1"/>
    <property type="molecule type" value="Genomic_DNA"/>
</dbReference>
<dbReference type="InParanoid" id="C3YQ37"/>
<feature type="transmembrane region" description="Helical" evidence="6">
    <location>
        <begin position="426"/>
        <end position="446"/>
    </location>
</feature>
<evidence type="ECO:0000256" key="4">
    <source>
        <dbReference type="ARBA" id="ARBA00022777"/>
    </source>
</evidence>
<dbReference type="Gene3D" id="3.90.1200.10">
    <property type="match status" value="1"/>
</dbReference>
<dbReference type="SUPFAM" id="SSF56112">
    <property type="entry name" value="Protein kinase-like (PK-like)"/>
    <property type="match status" value="1"/>
</dbReference>